<name>A0ABQ3ATE2_9GAMM</name>
<dbReference type="Proteomes" id="UP000601597">
    <property type="component" value="Unassembled WGS sequence"/>
</dbReference>
<dbReference type="EMBL" id="BMXV01000002">
    <property type="protein sequence ID" value="GGY63538.1"/>
    <property type="molecule type" value="Genomic_DNA"/>
</dbReference>
<gene>
    <name evidence="1" type="ORF">GCM10007071_07660</name>
</gene>
<reference evidence="2" key="1">
    <citation type="journal article" date="2019" name="Int. J. Syst. Evol. Microbiol.">
        <title>The Global Catalogue of Microorganisms (GCM) 10K type strain sequencing project: providing services to taxonomists for standard genome sequencing and annotation.</title>
        <authorList>
            <consortium name="The Broad Institute Genomics Platform"/>
            <consortium name="The Broad Institute Genome Sequencing Center for Infectious Disease"/>
            <person name="Wu L."/>
            <person name="Ma J."/>
        </authorList>
    </citation>
    <scope>NUCLEOTIDE SEQUENCE [LARGE SCALE GENOMIC DNA]</scope>
    <source>
        <strain evidence="2">KCTC 22280</strain>
    </source>
</reference>
<keyword evidence="2" id="KW-1185">Reference proteome</keyword>
<evidence type="ECO:0000313" key="1">
    <source>
        <dbReference type="EMBL" id="GGY63538.1"/>
    </source>
</evidence>
<protein>
    <submittedName>
        <fullName evidence="1">Uncharacterized protein</fullName>
    </submittedName>
</protein>
<organism evidence="1 2">
    <name type="scientific">Marinobacter zhanjiangensis</name>
    <dbReference type="NCBI Taxonomy" id="578215"/>
    <lineage>
        <taxon>Bacteria</taxon>
        <taxon>Pseudomonadati</taxon>
        <taxon>Pseudomonadota</taxon>
        <taxon>Gammaproteobacteria</taxon>
        <taxon>Pseudomonadales</taxon>
        <taxon>Marinobacteraceae</taxon>
        <taxon>Marinobacter</taxon>
    </lineage>
</organism>
<accession>A0ABQ3ATE2</accession>
<evidence type="ECO:0000313" key="2">
    <source>
        <dbReference type="Proteomes" id="UP000601597"/>
    </source>
</evidence>
<comment type="caution">
    <text evidence="1">The sequence shown here is derived from an EMBL/GenBank/DDBJ whole genome shotgun (WGS) entry which is preliminary data.</text>
</comment>
<dbReference type="RefSeq" id="WP_189573150.1">
    <property type="nucleotide sequence ID" value="NZ_BMXV01000002.1"/>
</dbReference>
<proteinExistence type="predicted"/>
<sequence>MSAQWQSLVSQKIYLATQLAALSRDQASATEREACLQGAIELSLRARQLVLTLVARYHQEKQAMPASLEALIALIESTPDADVMAELARTPGSWWQHLDQLEMAQSQPPKQQKSVSDENVIAVSVASGPDRSVEGLLETLAAMKSFVTDLGDRHAEW</sequence>